<keyword evidence="3" id="KW-1185">Reference proteome</keyword>
<reference evidence="2" key="1">
    <citation type="journal article" date="2023" name="Mol. Ecol. Resour.">
        <title>Chromosome-level genome assembly of a triploid poplar Populus alba 'Berolinensis'.</title>
        <authorList>
            <person name="Chen S."/>
            <person name="Yu Y."/>
            <person name="Wang X."/>
            <person name="Wang S."/>
            <person name="Zhang T."/>
            <person name="Zhou Y."/>
            <person name="He R."/>
            <person name="Meng N."/>
            <person name="Wang Y."/>
            <person name="Liu W."/>
            <person name="Liu Z."/>
            <person name="Liu J."/>
            <person name="Guo Q."/>
            <person name="Huang H."/>
            <person name="Sederoff R.R."/>
            <person name="Wang G."/>
            <person name="Qu G."/>
            <person name="Chen S."/>
        </authorList>
    </citation>
    <scope>NUCLEOTIDE SEQUENCE</scope>
    <source>
        <strain evidence="2">SC-2020</strain>
    </source>
</reference>
<evidence type="ECO:0000313" key="3">
    <source>
        <dbReference type="Proteomes" id="UP001164929"/>
    </source>
</evidence>
<name>A0AAD6Q850_9ROSI</name>
<dbReference type="EMBL" id="JAQIZT010000010">
    <property type="protein sequence ID" value="KAJ6982476.1"/>
    <property type="molecule type" value="Genomic_DNA"/>
</dbReference>
<dbReference type="Proteomes" id="UP001164929">
    <property type="component" value="Chromosome 10"/>
</dbReference>
<accession>A0AAD6Q850</accession>
<proteinExistence type="predicted"/>
<evidence type="ECO:0000313" key="2">
    <source>
        <dbReference type="EMBL" id="KAJ6982476.1"/>
    </source>
</evidence>
<organism evidence="2 3">
    <name type="scientific">Populus alba x Populus x berolinensis</name>
    <dbReference type="NCBI Taxonomy" id="444605"/>
    <lineage>
        <taxon>Eukaryota</taxon>
        <taxon>Viridiplantae</taxon>
        <taxon>Streptophyta</taxon>
        <taxon>Embryophyta</taxon>
        <taxon>Tracheophyta</taxon>
        <taxon>Spermatophyta</taxon>
        <taxon>Magnoliopsida</taxon>
        <taxon>eudicotyledons</taxon>
        <taxon>Gunneridae</taxon>
        <taxon>Pentapetalae</taxon>
        <taxon>rosids</taxon>
        <taxon>fabids</taxon>
        <taxon>Malpighiales</taxon>
        <taxon>Salicaceae</taxon>
        <taxon>Saliceae</taxon>
        <taxon>Populus</taxon>
    </lineage>
</organism>
<feature type="chain" id="PRO_5042293137" evidence="1">
    <location>
        <begin position="24"/>
        <end position="41"/>
    </location>
</feature>
<evidence type="ECO:0000256" key="1">
    <source>
        <dbReference type="SAM" id="SignalP"/>
    </source>
</evidence>
<gene>
    <name evidence="2" type="ORF">NC653_025552</name>
</gene>
<protein>
    <submittedName>
        <fullName evidence="2">Uncharacterized protein</fullName>
    </submittedName>
</protein>
<sequence length="41" mass="4863">MKLLFKFSLDCLLSLCLEPKLYANFGTNYHQISILFNYTMK</sequence>
<comment type="caution">
    <text evidence="2">The sequence shown here is derived from an EMBL/GenBank/DDBJ whole genome shotgun (WGS) entry which is preliminary data.</text>
</comment>
<keyword evidence="1" id="KW-0732">Signal</keyword>
<feature type="signal peptide" evidence="1">
    <location>
        <begin position="1"/>
        <end position="23"/>
    </location>
</feature>
<dbReference type="AlphaFoldDB" id="A0AAD6Q850"/>